<dbReference type="EMBL" id="JAYWIO010000006">
    <property type="protein sequence ID" value="KAK7257529.1"/>
    <property type="molecule type" value="Genomic_DNA"/>
</dbReference>
<comment type="caution">
    <text evidence="1">The sequence shown here is derived from an EMBL/GenBank/DDBJ whole genome shotgun (WGS) entry which is preliminary data.</text>
</comment>
<proteinExistence type="predicted"/>
<evidence type="ECO:0000313" key="2">
    <source>
        <dbReference type="Proteomes" id="UP001372338"/>
    </source>
</evidence>
<dbReference type="GO" id="GO:0010089">
    <property type="term" value="P:xylem development"/>
    <property type="evidence" value="ECO:0007669"/>
    <property type="project" value="InterPro"/>
</dbReference>
<dbReference type="Proteomes" id="UP001372338">
    <property type="component" value="Unassembled WGS sequence"/>
</dbReference>
<evidence type="ECO:0000313" key="1">
    <source>
        <dbReference type="EMBL" id="KAK7257529.1"/>
    </source>
</evidence>
<keyword evidence="2" id="KW-1185">Reference proteome</keyword>
<reference evidence="1 2" key="1">
    <citation type="submission" date="2024-01" db="EMBL/GenBank/DDBJ databases">
        <title>The genomes of 5 underutilized Papilionoideae crops provide insights into root nodulation and disease resistanc.</title>
        <authorList>
            <person name="Yuan L."/>
        </authorList>
    </citation>
    <scope>NUCLEOTIDE SEQUENCE [LARGE SCALE GENOMIC DNA]</scope>
    <source>
        <strain evidence="1">ZHUSHIDOU_FW_LH</strain>
        <tissue evidence="1">Leaf</tissue>
    </source>
</reference>
<dbReference type="PANTHER" id="PTHR33974">
    <property type="entry name" value="VASCULAR-RELATED UNKNOWN PROTEIN 1-RELATED"/>
    <property type="match status" value="1"/>
</dbReference>
<organism evidence="1 2">
    <name type="scientific">Crotalaria pallida</name>
    <name type="common">Smooth rattlebox</name>
    <name type="synonym">Crotalaria striata</name>
    <dbReference type="NCBI Taxonomy" id="3830"/>
    <lineage>
        <taxon>Eukaryota</taxon>
        <taxon>Viridiplantae</taxon>
        <taxon>Streptophyta</taxon>
        <taxon>Embryophyta</taxon>
        <taxon>Tracheophyta</taxon>
        <taxon>Spermatophyta</taxon>
        <taxon>Magnoliopsida</taxon>
        <taxon>eudicotyledons</taxon>
        <taxon>Gunneridae</taxon>
        <taxon>Pentapetalae</taxon>
        <taxon>rosids</taxon>
        <taxon>fabids</taxon>
        <taxon>Fabales</taxon>
        <taxon>Fabaceae</taxon>
        <taxon>Papilionoideae</taxon>
        <taxon>50 kb inversion clade</taxon>
        <taxon>genistoids sensu lato</taxon>
        <taxon>core genistoids</taxon>
        <taxon>Crotalarieae</taxon>
        <taxon>Crotalaria</taxon>
    </lineage>
</organism>
<dbReference type="InterPro" id="IPR039280">
    <property type="entry name" value="VUP"/>
</dbReference>
<gene>
    <name evidence="1" type="ORF">RIF29_31567</name>
</gene>
<dbReference type="AlphaFoldDB" id="A0AAN9HXN6"/>
<protein>
    <submittedName>
        <fullName evidence="1">Uncharacterized protein</fullName>
    </submittedName>
</protein>
<name>A0AAN9HXN6_CROPI</name>
<sequence>MDHSLNSSCGKKGISSNKNLVSNCPEESGWTSYFEDFSKGMIEPSYCSSLGGSSLVSDAASCAAWKLSHHQNHHQVRGSSSNAPNLLKKLNFKKARAKQISEDDPLEDTASSPVNSPKVWFNLSHHEMVSRKIDDHLDGSMVKGFTSSENYLELLETGDDVHDDQVNLNGKNNIGCTDLKKRGLCLVPMSMLVNYLG</sequence>
<dbReference type="PANTHER" id="PTHR33974:SF2">
    <property type="entry name" value="VASCULAR-RELATED UNKNOWN PROTEIN 1"/>
    <property type="match status" value="1"/>
</dbReference>
<accession>A0AAN9HXN6</accession>